<evidence type="ECO:0000256" key="2">
    <source>
        <dbReference type="SAM" id="MobiDB-lite"/>
    </source>
</evidence>
<dbReference type="Proteomes" id="UP000759131">
    <property type="component" value="Unassembled WGS sequence"/>
</dbReference>
<dbReference type="PROSITE" id="PS50158">
    <property type="entry name" value="ZF_CCHC"/>
    <property type="match status" value="2"/>
</dbReference>
<dbReference type="GO" id="GO:0008270">
    <property type="term" value="F:zinc ion binding"/>
    <property type="evidence" value="ECO:0007669"/>
    <property type="project" value="UniProtKB-KW"/>
</dbReference>
<keyword evidence="5" id="KW-1185">Reference proteome</keyword>
<keyword evidence="1" id="KW-0862">Zinc</keyword>
<dbReference type="SUPFAM" id="SSF57756">
    <property type="entry name" value="Retrovirus zinc finger-like domains"/>
    <property type="match status" value="1"/>
</dbReference>
<dbReference type="Pfam" id="PF16486">
    <property type="entry name" value="ArgoN"/>
    <property type="match status" value="1"/>
</dbReference>
<feature type="domain" description="CCHC-type" evidence="3">
    <location>
        <begin position="65"/>
        <end position="80"/>
    </location>
</feature>
<proteinExistence type="predicted"/>
<feature type="compositionally biased region" description="Basic and acidic residues" evidence="2">
    <location>
        <begin position="124"/>
        <end position="137"/>
    </location>
</feature>
<evidence type="ECO:0000256" key="1">
    <source>
        <dbReference type="PROSITE-ProRule" id="PRU00047"/>
    </source>
</evidence>
<dbReference type="OrthoDB" id="6475417at2759"/>
<keyword evidence="1" id="KW-0479">Metal-binding</keyword>
<dbReference type="EMBL" id="OC888403">
    <property type="protein sequence ID" value="CAD7645338.1"/>
    <property type="molecule type" value="Genomic_DNA"/>
</dbReference>
<feature type="compositionally biased region" description="Low complexity" evidence="2">
    <location>
        <begin position="1"/>
        <end position="12"/>
    </location>
</feature>
<dbReference type="InterPro" id="IPR001878">
    <property type="entry name" value="Znf_CCHC"/>
</dbReference>
<protein>
    <recommendedName>
        <fullName evidence="3">CCHC-type domain-containing protein</fullName>
    </recommendedName>
</protein>
<name>A0A7R9LP85_9ACAR</name>
<sequence>MSSKKGYSQSGGYRRDGGGGGGSGGPNKCFNCNKTGHMSRECPEPDRRRTGGGGGTGGDRRPITCFKCGESGHMANNCQQRSSGGRDGDRGAGRSAGGGDYRRPESSTSGRPSQPAQQQQRPAQRRETPYIPDERPSRASAQFVRRPDTGTKGMRIELIANHFRLLIKDIVVNHYHVEFECGARTLGQAVASGGGDAGADRESKNKVRKLRQKENRQVFREFMSNQPQLFRDPQTGDQLLPVFDGNSNFYTKGRLSQDENTCTIQVAIDGSNPVNVKVTIKYTQPIDLSSINLYYDGQSDTVPRETP</sequence>
<evidence type="ECO:0000313" key="4">
    <source>
        <dbReference type="EMBL" id="CAD7645338.1"/>
    </source>
</evidence>
<feature type="region of interest" description="Disordered" evidence="2">
    <location>
        <begin position="1"/>
        <end position="148"/>
    </location>
</feature>
<feature type="compositionally biased region" description="Basic and acidic residues" evidence="2">
    <location>
        <begin position="38"/>
        <end position="49"/>
    </location>
</feature>
<feature type="non-terminal residue" evidence="4">
    <location>
        <position position="1"/>
    </location>
</feature>
<accession>A0A7R9LP85</accession>
<dbReference type="EMBL" id="CAJPIZ010033828">
    <property type="protein sequence ID" value="CAG2120511.1"/>
    <property type="molecule type" value="Genomic_DNA"/>
</dbReference>
<dbReference type="Pfam" id="PF00098">
    <property type="entry name" value="zf-CCHC"/>
    <property type="match status" value="2"/>
</dbReference>
<keyword evidence="1" id="KW-0863">Zinc-finger</keyword>
<dbReference type="AlphaFoldDB" id="A0A7R9LP85"/>
<feature type="domain" description="CCHC-type" evidence="3">
    <location>
        <begin position="28"/>
        <end position="44"/>
    </location>
</feature>
<evidence type="ECO:0000259" key="3">
    <source>
        <dbReference type="PROSITE" id="PS50158"/>
    </source>
</evidence>
<reference evidence="4" key="1">
    <citation type="submission" date="2020-11" db="EMBL/GenBank/DDBJ databases">
        <authorList>
            <person name="Tran Van P."/>
        </authorList>
    </citation>
    <scope>NUCLEOTIDE SEQUENCE</scope>
</reference>
<organism evidence="4">
    <name type="scientific">Medioppia subpectinata</name>
    <dbReference type="NCBI Taxonomy" id="1979941"/>
    <lineage>
        <taxon>Eukaryota</taxon>
        <taxon>Metazoa</taxon>
        <taxon>Ecdysozoa</taxon>
        <taxon>Arthropoda</taxon>
        <taxon>Chelicerata</taxon>
        <taxon>Arachnida</taxon>
        <taxon>Acari</taxon>
        <taxon>Acariformes</taxon>
        <taxon>Sarcoptiformes</taxon>
        <taxon>Oribatida</taxon>
        <taxon>Brachypylina</taxon>
        <taxon>Oppioidea</taxon>
        <taxon>Oppiidae</taxon>
        <taxon>Medioppia</taxon>
    </lineage>
</organism>
<dbReference type="SMART" id="SM00343">
    <property type="entry name" value="ZnF_C2HC"/>
    <property type="match status" value="2"/>
</dbReference>
<evidence type="ECO:0000313" key="5">
    <source>
        <dbReference type="Proteomes" id="UP000759131"/>
    </source>
</evidence>
<dbReference type="Gene3D" id="4.10.60.10">
    <property type="entry name" value="Zinc finger, CCHC-type"/>
    <property type="match status" value="2"/>
</dbReference>
<dbReference type="InterPro" id="IPR032474">
    <property type="entry name" value="Argonaute_N"/>
</dbReference>
<dbReference type="InterPro" id="IPR036875">
    <property type="entry name" value="Znf_CCHC_sf"/>
</dbReference>
<dbReference type="GO" id="GO:0003676">
    <property type="term" value="F:nucleic acid binding"/>
    <property type="evidence" value="ECO:0007669"/>
    <property type="project" value="InterPro"/>
</dbReference>
<gene>
    <name evidence="4" type="ORF">OSB1V03_LOCUS20458</name>
</gene>